<evidence type="ECO:0000256" key="1">
    <source>
        <dbReference type="ARBA" id="ARBA00022553"/>
    </source>
</evidence>
<dbReference type="NCBIfam" id="NF042991">
    <property type="entry name" value="alk_phos_PafA"/>
    <property type="match status" value="1"/>
</dbReference>
<feature type="signal peptide" evidence="7">
    <location>
        <begin position="1"/>
        <end position="26"/>
    </location>
</feature>
<dbReference type="InterPro" id="IPR017850">
    <property type="entry name" value="Alkaline_phosphatase_core_sf"/>
</dbReference>
<dbReference type="Pfam" id="PF01663">
    <property type="entry name" value="Phosphodiest"/>
    <property type="match status" value="1"/>
</dbReference>
<evidence type="ECO:0000256" key="4">
    <source>
        <dbReference type="PIRNR" id="PIRNR031924"/>
    </source>
</evidence>
<dbReference type="PANTHER" id="PTHR10151">
    <property type="entry name" value="ECTONUCLEOTIDE PYROPHOSPHATASE/PHOSPHODIESTERASE"/>
    <property type="match status" value="1"/>
</dbReference>
<dbReference type="CDD" id="cd16016">
    <property type="entry name" value="AP-SPAP"/>
    <property type="match status" value="1"/>
</dbReference>
<keyword evidence="1 5" id="KW-0597">Phosphoprotein</keyword>
<evidence type="ECO:0000256" key="7">
    <source>
        <dbReference type="SAM" id="SignalP"/>
    </source>
</evidence>
<dbReference type="AlphaFoldDB" id="A0A1M5ICZ9"/>
<feature type="binding site" evidence="6">
    <location>
        <begin position="170"/>
        <end position="172"/>
    </location>
    <ligand>
        <name>substrate</name>
    </ligand>
</feature>
<dbReference type="STRING" id="570519.SAMN04488116_0622"/>
<dbReference type="Gene3D" id="3.30.1360.150">
    <property type="match status" value="1"/>
</dbReference>
<dbReference type="SUPFAM" id="SSF53649">
    <property type="entry name" value="Alkaline phosphatase-like"/>
    <property type="match status" value="1"/>
</dbReference>
<keyword evidence="2 4" id="KW-0479">Metal-binding</keyword>
<feature type="chain" id="PRO_5009911058" evidence="7">
    <location>
        <begin position="27"/>
        <end position="547"/>
    </location>
</feature>
<dbReference type="OrthoDB" id="9766127at2"/>
<accession>A0A1M5ICZ9</accession>
<feature type="binding site" evidence="6">
    <location>
        <position position="103"/>
    </location>
    <ligand>
        <name>substrate</name>
    </ligand>
</feature>
<evidence type="ECO:0000313" key="9">
    <source>
        <dbReference type="Proteomes" id="UP000184532"/>
    </source>
</evidence>
<reference evidence="9" key="1">
    <citation type="submission" date="2016-11" db="EMBL/GenBank/DDBJ databases">
        <authorList>
            <person name="Varghese N."/>
            <person name="Submissions S."/>
        </authorList>
    </citation>
    <scope>NUCLEOTIDE SEQUENCE [LARGE SCALE GENOMIC DNA]</scope>
    <source>
        <strain evidence="9">DSM 22638</strain>
    </source>
</reference>
<evidence type="ECO:0000256" key="5">
    <source>
        <dbReference type="PIRSR" id="PIRSR031924-50"/>
    </source>
</evidence>
<dbReference type="PIRSF" id="PIRSF031924">
    <property type="entry name" value="Pi-irrepressible_AP"/>
    <property type="match status" value="1"/>
</dbReference>
<dbReference type="Gene3D" id="3.40.720.10">
    <property type="entry name" value="Alkaline Phosphatase, subunit A"/>
    <property type="match status" value="1"/>
</dbReference>
<dbReference type="PANTHER" id="PTHR10151:SF120">
    <property type="entry name" value="BIS(5'-ADENOSYL)-TRIPHOSPHATASE"/>
    <property type="match status" value="1"/>
</dbReference>
<evidence type="ECO:0000256" key="2">
    <source>
        <dbReference type="ARBA" id="ARBA00022723"/>
    </source>
</evidence>
<evidence type="ECO:0000313" key="8">
    <source>
        <dbReference type="EMBL" id="SHG26115.1"/>
    </source>
</evidence>
<evidence type="ECO:0000256" key="6">
    <source>
        <dbReference type="PIRSR" id="PIRSR031924-51"/>
    </source>
</evidence>
<name>A0A1M5ICZ9_9FLAO</name>
<dbReference type="Proteomes" id="UP000184532">
    <property type="component" value="Unassembled WGS sequence"/>
</dbReference>
<dbReference type="GO" id="GO:0004035">
    <property type="term" value="F:alkaline phosphatase activity"/>
    <property type="evidence" value="ECO:0007669"/>
    <property type="project" value="InterPro"/>
</dbReference>
<dbReference type="EMBL" id="FQWL01000001">
    <property type="protein sequence ID" value="SHG26115.1"/>
    <property type="molecule type" value="Genomic_DNA"/>
</dbReference>
<sequence length="547" mass="62286">MVPIKVNKRNLVVMSMVALCNLFGHAQQKDKPKLVVGIIIDQMRAEYLYRFQDNYTENGFKRLMWEGFNIKNMHYNYMPTATGPGHASVFTGTTPANHGIVANDWYSRSKVRTMYCAEDDSVFLTDGDKIMQEKVDMYSRSPKNLLASTITDELKLFSNGRSKVVGLSIKDRGAIFPAGHLADYAFWYHSPTGKFITSTYYSEKLPNWLMEFNQQKLADSLLNLTWNMLKPLEAYKHSGPDNAAMEKVFKGRVNATFPYGLKQLYMANGNFEMIPFVPFGNTLLNQLAKTVVLEEGLGQQNETDFLTISYSSTDYIGHSFGIRSKELEDTYIRLDLEIADLLSFLDSQVGKGNYLVFLTADHAASDHPDFLRASKLQGEYFDVESIKQQLDLELSELFGNEKYVAYMDKTQIYFNPVKTPKDEILKAAVSVLTKLEGIQEVYVPGFHSNRNLNIDKTFRKSHHKENSGDILLHFKEGWMPKRSVGTTHGAFYNNDTHVPSLWFGWHIQKGQTVKKKTIDQIAPTLSMLLDIPLPSNASNEPIHELFE</sequence>
<dbReference type="InterPro" id="IPR026263">
    <property type="entry name" value="Alkaline_phosphatase_prok"/>
</dbReference>
<keyword evidence="3 7" id="KW-0732">Signal</keyword>
<dbReference type="InterPro" id="IPR002591">
    <property type="entry name" value="Phosphodiest/P_Trfase"/>
</dbReference>
<protein>
    <submittedName>
        <fullName evidence="8">Type I phosphodiesterase / nucleotide pyrophosphatase</fullName>
    </submittedName>
</protein>
<feature type="active site" description="Phosphothreonine intermediate" evidence="5">
    <location>
        <position position="82"/>
    </location>
</feature>
<evidence type="ECO:0000256" key="3">
    <source>
        <dbReference type="ARBA" id="ARBA00022729"/>
    </source>
</evidence>
<gene>
    <name evidence="8" type="ORF">SAMN04488116_0622</name>
</gene>
<organism evidence="8 9">
    <name type="scientific">Flagellimonas flava</name>
    <dbReference type="NCBI Taxonomy" id="570519"/>
    <lineage>
        <taxon>Bacteria</taxon>
        <taxon>Pseudomonadati</taxon>
        <taxon>Bacteroidota</taxon>
        <taxon>Flavobacteriia</taxon>
        <taxon>Flavobacteriales</taxon>
        <taxon>Flavobacteriaceae</taxon>
        <taxon>Flagellimonas</taxon>
    </lineage>
</organism>
<keyword evidence="9" id="KW-1185">Reference proteome</keyword>
<proteinExistence type="predicted"/>
<dbReference type="GO" id="GO:0046872">
    <property type="term" value="F:metal ion binding"/>
    <property type="evidence" value="ECO:0007669"/>
    <property type="project" value="UniProtKB-KW"/>
</dbReference>